<evidence type="ECO:0000313" key="2">
    <source>
        <dbReference type="EMBL" id="EFD00400.1"/>
    </source>
</evidence>
<dbReference type="HOGENOM" id="CLU_2167491_0_0_9"/>
<dbReference type="Proteomes" id="UP000004968">
    <property type="component" value="Unassembled WGS sequence"/>
</dbReference>
<dbReference type="InterPro" id="IPR028080">
    <property type="entry name" value="DUF4454"/>
</dbReference>
<proteinExistence type="predicted"/>
<sequence>MTYDKGMDPSTYGNEAAITADLENGTYTLWEDSDDTIMKTVYEGNIYILKGAVTGTYTNLAEASKTQKKIYAGEPVEEGKEEASAEYTVYGNDLYYNEKGYFTAFYYLGD</sequence>
<organism evidence="2 3">
    <name type="scientific">Hungatella hathewayi DSM 13479</name>
    <dbReference type="NCBI Taxonomy" id="566550"/>
    <lineage>
        <taxon>Bacteria</taxon>
        <taxon>Bacillati</taxon>
        <taxon>Bacillota</taxon>
        <taxon>Clostridia</taxon>
        <taxon>Lachnospirales</taxon>
        <taxon>Lachnospiraceae</taxon>
        <taxon>Hungatella</taxon>
    </lineage>
</organism>
<feature type="domain" description="DUF4454" evidence="1">
    <location>
        <begin position="12"/>
        <end position="110"/>
    </location>
</feature>
<accession>D3ACR4</accession>
<reference evidence="2 3" key="1">
    <citation type="submission" date="2010-01" db="EMBL/GenBank/DDBJ databases">
        <authorList>
            <person name="Weinstock G."/>
            <person name="Sodergren E."/>
            <person name="Clifton S."/>
            <person name="Fulton L."/>
            <person name="Fulton B."/>
            <person name="Courtney L."/>
            <person name="Fronick C."/>
            <person name="Harrison M."/>
            <person name="Strong C."/>
            <person name="Farmer C."/>
            <person name="Delahaunty K."/>
            <person name="Markovic C."/>
            <person name="Hall O."/>
            <person name="Minx P."/>
            <person name="Tomlinson C."/>
            <person name="Mitreva M."/>
            <person name="Nelson J."/>
            <person name="Hou S."/>
            <person name="Wollam A."/>
            <person name="Pepin K.H."/>
            <person name="Johnson M."/>
            <person name="Bhonagiri V."/>
            <person name="Nash W.E."/>
            <person name="Warren W."/>
            <person name="Chinwalla A."/>
            <person name="Mardis E.R."/>
            <person name="Wilson R.K."/>
        </authorList>
    </citation>
    <scope>NUCLEOTIDE SEQUENCE [LARGE SCALE GENOMIC DNA]</scope>
    <source>
        <strain evidence="2 3">DSM 13479</strain>
    </source>
</reference>
<protein>
    <recommendedName>
        <fullName evidence="1">DUF4454 domain-containing protein</fullName>
    </recommendedName>
</protein>
<dbReference type="Pfam" id="PF14628">
    <property type="entry name" value="DUF4454"/>
    <property type="match status" value="1"/>
</dbReference>
<name>D3ACR4_9FIRM</name>
<dbReference type="EMBL" id="ACIO01000090">
    <property type="protein sequence ID" value="EFD00400.1"/>
    <property type="molecule type" value="Genomic_DNA"/>
</dbReference>
<dbReference type="AlphaFoldDB" id="D3ACR4"/>
<gene>
    <name evidence="2" type="ORF">CLOSTHATH_01392</name>
</gene>
<evidence type="ECO:0000259" key="1">
    <source>
        <dbReference type="Pfam" id="PF14628"/>
    </source>
</evidence>
<evidence type="ECO:0000313" key="3">
    <source>
        <dbReference type="Proteomes" id="UP000004968"/>
    </source>
</evidence>
<comment type="caution">
    <text evidence="2">The sequence shown here is derived from an EMBL/GenBank/DDBJ whole genome shotgun (WGS) entry which is preliminary data.</text>
</comment>